<sequence length="181" mass="20133">TNCWDNYQFNTTSCAWENLGSPYQYYVDTDEDGFGSKTIAFLCDTSAPTGYSVNNSDCNDNDANINPSETEISGNGTDDDCNPATPDGSLEIDNFNLETILISPNPFNSKITIKVPLSFYNTEFGVKVFDLNGRLVHDNKYLSANGTIHVSNLDKLEQAPYLLEIISNKTGNTVRRRLVKY</sequence>
<keyword evidence="1" id="KW-0732">Signal</keyword>
<dbReference type="InterPro" id="IPR021655">
    <property type="entry name" value="Put_metal-bd"/>
</dbReference>
<dbReference type="Pfam" id="PF18962">
    <property type="entry name" value="Por_Secre_tail"/>
    <property type="match status" value="1"/>
</dbReference>
<feature type="domain" description="Secretion system C-terminal sorting" evidence="2">
    <location>
        <begin position="102"/>
        <end position="175"/>
    </location>
</feature>
<reference evidence="3 4" key="1">
    <citation type="submission" date="2024-01" db="EMBL/GenBank/DDBJ databases">
        <title>Mariniflexile litorale sp. nov., isolated from the shallow sediments of the Sea of Japan.</title>
        <authorList>
            <person name="Romanenko L."/>
            <person name="Bystritskaya E."/>
            <person name="Isaeva M."/>
        </authorList>
    </citation>
    <scope>NUCLEOTIDE SEQUENCE [LARGE SCALE GENOMIC DNA]</scope>
    <source>
        <strain evidence="3 4">KCTC 32427</strain>
    </source>
</reference>
<gene>
    <name evidence="3" type="ORF">VP395_12135</name>
</gene>
<accession>A0ABV0AG14</accession>
<evidence type="ECO:0000256" key="1">
    <source>
        <dbReference type="ARBA" id="ARBA00022729"/>
    </source>
</evidence>
<proteinExistence type="predicted"/>
<evidence type="ECO:0000313" key="4">
    <source>
        <dbReference type="Proteomes" id="UP001416393"/>
    </source>
</evidence>
<feature type="non-terminal residue" evidence="3">
    <location>
        <position position="1"/>
    </location>
</feature>
<dbReference type="EMBL" id="JAZHYP010000006">
    <property type="protein sequence ID" value="MEN3324480.1"/>
    <property type="molecule type" value="Genomic_DNA"/>
</dbReference>
<dbReference type="InterPro" id="IPR026444">
    <property type="entry name" value="Secre_tail"/>
</dbReference>
<name>A0ABV0AG14_9FLAO</name>
<dbReference type="Proteomes" id="UP001416393">
    <property type="component" value="Unassembled WGS sequence"/>
</dbReference>
<organism evidence="3 4">
    <name type="scientific">Mariniflexile soesokkakense</name>
    <dbReference type="NCBI Taxonomy" id="1343160"/>
    <lineage>
        <taxon>Bacteria</taxon>
        <taxon>Pseudomonadati</taxon>
        <taxon>Bacteroidota</taxon>
        <taxon>Flavobacteriia</taxon>
        <taxon>Flavobacteriales</taxon>
        <taxon>Flavobacteriaceae</taxon>
        <taxon>Mariniflexile</taxon>
    </lineage>
</organism>
<dbReference type="RefSeq" id="WP_346242285.1">
    <property type="nucleotide sequence ID" value="NZ_JAZHYP010000006.1"/>
</dbReference>
<protein>
    <submittedName>
        <fullName evidence="3">T9SS type A sorting domain-containing protein</fullName>
    </submittedName>
</protein>
<dbReference type="Pfam" id="PF11617">
    <property type="entry name" value="Cu-binding_MopE"/>
    <property type="match status" value="1"/>
</dbReference>
<evidence type="ECO:0000259" key="2">
    <source>
        <dbReference type="Pfam" id="PF18962"/>
    </source>
</evidence>
<dbReference type="NCBIfam" id="TIGR04183">
    <property type="entry name" value="Por_Secre_tail"/>
    <property type="match status" value="1"/>
</dbReference>
<comment type="caution">
    <text evidence="3">The sequence shown here is derived from an EMBL/GenBank/DDBJ whole genome shotgun (WGS) entry which is preliminary data.</text>
</comment>
<keyword evidence="4" id="KW-1185">Reference proteome</keyword>
<evidence type="ECO:0000313" key="3">
    <source>
        <dbReference type="EMBL" id="MEN3324480.1"/>
    </source>
</evidence>